<dbReference type="Proteomes" id="UP000821865">
    <property type="component" value="Chromosome 1"/>
</dbReference>
<keyword evidence="2" id="KW-1185">Reference proteome</keyword>
<organism evidence="1 2">
    <name type="scientific">Dermacentor silvarum</name>
    <name type="common">Tick</name>
    <dbReference type="NCBI Taxonomy" id="543639"/>
    <lineage>
        <taxon>Eukaryota</taxon>
        <taxon>Metazoa</taxon>
        <taxon>Ecdysozoa</taxon>
        <taxon>Arthropoda</taxon>
        <taxon>Chelicerata</taxon>
        <taxon>Arachnida</taxon>
        <taxon>Acari</taxon>
        <taxon>Parasitiformes</taxon>
        <taxon>Ixodida</taxon>
        <taxon>Ixodoidea</taxon>
        <taxon>Ixodidae</taxon>
        <taxon>Rhipicephalinae</taxon>
        <taxon>Dermacentor</taxon>
    </lineage>
</organism>
<accession>A0ACB8DZB0</accession>
<gene>
    <name evidence="1" type="ORF">HPB49_011780</name>
</gene>
<reference evidence="1" key="1">
    <citation type="submission" date="2020-05" db="EMBL/GenBank/DDBJ databases">
        <title>Large-scale comparative analyses of tick genomes elucidate their genetic diversity and vector capacities.</title>
        <authorList>
            <person name="Jia N."/>
            <person name="Wang J."/>
            <person name="Shi W."/>
            <person name="Du L."/>
            <person name="Sun Y."/>
            <person name="Zhan W."/>
            <person name="Jiang J."/>
            <person name="Wang Q."/>
            <person name="Zhang B."/>
            <person name="Ji P."/>
            <person name="Sakyi L.B."/>
            <person name="Cui X."/>
            <person name="Yuan T."/>
            <person name="Jiang B."/>
            <person name="Yang W."/>
            <person name="Lam T.T.-Y."/>
            <person name="Chang Q."/>
            <person name="Ding S."/>
            <person name="Wang X."/>
            <person name="Zhu J."/>
            <person name="Ruan X."/>
            <person name="Zhao L."/>
            <person name="Wei J."/>
            <person name="Que T."/>
            <person name="Du C."/>
            <person name="Cheng J."/>
            <person name="Dai P."/>
            <person name="Han X."/>
            <person name="Huang E."/>
            <person name="Gao Y."/>
            <person name="Liu J."/>
            <person name="Shao H."/>
            <person name="Ye R."/>
            <person name="Li L."/>
            <person name="Wei W."/>
            <person name="Wang X."/>
            <person name="Wang C."/>
            <person name="Yang T."/>
            <person name="Huo Q."/>
            <person name="Li W."/>
            <person name="Guo W."/>
            <person name="Chen H."/>
            <person name="Zhou L."/>
            <person name="Ni X."/>
            <person name="Tian J."/>
            <person name="Zhou Y."/>
            <person name="Sheng Y."/>
            <person name="Liu T."/>
            <person name="Pan Y."/>
            <person name="Xia L."/>
            <person name="Li J."/>
            <person name="Zhao F."/>
            <person name="Cao W."/>
        </authorList>
    </citation>
    <scope>NUCLEOTIDE SEQUENCE</scope>
    <source>
        <strain evidence="1">Dsil-2018</strain>
    </source>
</reference>
<sequence>MEKVIQTRLTRFAEKNSVWPHEVVGLRPQLSALDTMLRLQHDIRDKRKTKDARAILGPDLTKAFDYVSQSASVDGLSDVTVGKTIFDYVKSFLGDRTGTLRMQSISSEEIELRNRGTPQGAILPPFQFSLLMKDLPRKLGRTRVLKTSVCADDINVYLSEGSDASKKGSSGQPTS</sequence>
<evidence type="ECO:0000313" key="2">
    <source>
        <dbReference type="Proteomes" id="UP000821865"/>
    </source>
</evidence>
<protein>
    <submittedName>
        <fullName evidence="1">Uncharacterized protein</fullName>
    </submittedName>
</protein>
<proteinExistence type="predicted"/>
<evidence type="ECO:0000313" key="1">
    <source>
        <dbReference type="EMBL" id="KAH7979879.1"/>
    </source>
</evidence>
<comment type="caution">
    <text evidence="1">The sequence shown here is derived from an EMBL/GenBank/DDBJ whole genome shotgun (WGS) entry which is preliminary data.</text>
</comment>
<name>A0ACB8DZB0_DERSI</name>
<dbReference type="EMBL" id="CM023470">
    <property type="protein sequence ID" value="KAH7979879.1"/>
    <property type="molecule type" value="Genomic_DNA"/>
</dbReference>